<dbReference type="Proteomes" id="UP000604046">
    <property type="component" value="Unassembled WGS sequence"/>
</dbReference>
<keyword evidence="1" id="KW-1133">Transmembrane helix</keyword>
<name>A0A812QJC5_9DINO</name>
<proteinExistence type="predicted"/>
<keyword evidence="1" id="KW-0812">Transmembrane</keyword>
<keyword evidence="2" id="KW-0732">Signal</keyword>
<feature type="signal peptide" evidence="2">
    <location>
        <begin position="1"/>
        <end position="20"/>
    </location>
</feature>
<reference evidence="3" key="1">
    <citation type="submission" date="2021-02" db="EMBL/GenBank/DDBJ databases">
        <authorList>
            <person name="Dougan E. K."/>
            <person name="Rhodes N."/>
            <person name="Thang M."/>
            <person name="Chan C."/>
        </authorList>
    </citation>
    <scope>NUCLEOTIDE SEQUENCE</scope>
</reference>
<accession>A0A812QJC5</accession>
<gene>
    <name evidence="3" type="primary">mdtL</name>
    <name evidence="3" type="ORF">SNAT2548_LOCUS20950</name>
</gene>
<feature type="transmembrane region" description="Helical" evidence="1">
    <location>
        <begin position="86"/>
        <end position="105"/>
    </location>
</feature>
<keyword evidence="1" id="KW-0472">Membrane</keyword>
<dbReference type="OrthoDB" id="10346100at2759"/>
<protein>
    <submittedName>
        <fullName evidence="3">MdtL protein</fullName>
    </submittedName>
</protein>
<keyword evidence="4" id="KW-1185">Reference proteome</keyword>
<comment type="caution">
    <text evidence="3">The sequence shown here is derived from an EMBL/GenBank/DDBJ whole genome shotgun (WGS) entry which is preliminary data.</text>
</comment>
<dbReference type="EMBL" id="CAJNDS010002230">
    <property type="protein sequence ID" value="CAE7384022.1"/>
    <property type="molecule type" value="Genomic_DNA"/>
</dbReference>
<evidence type="ECO:0000313" key="4">
    <source>
        <dbReference type="Proteomes" id="UP000604046"/>
    </source>
</evidence>
<dbReference type="AlphaFoldDB" id="A0A812QJC5"/>
<sequence>MGFAGLVHLALGILLPGCLGAYVVGTSLQGFFNMICAVSCNVLFFEPLADCAGMAASCEILAQSVMPSVISMFATQCLIRQGPIGLILVQASSCFCAGLVFWLGYASAPPAWTLEEAVAKQPPPKLPISSSLSRLPW</sequence>
<evidence type="ECO:0000256" key="2">
    <source>
        <dbReference type="SAM" id="SignalP"/>
    </source>
</evidence>
<evidence type="ECO:0000313" key="3">
    <source>
        <dbReference type="EMBL" id="CAE7384022.1"/>
    </source>
</evidence>
<organism evidence="3 4">
    <name type="scientific">Symbiodinium natans</name>
    <dbReference type="NCBI Taxonomy" id="878477"/>
    <lineage>
        <taxon>Eukaryota</taxon>
        <taxon>Sar</taxon>
        <taxon>Alveolata</taxon>
        <taxon>Dinophyceae</taxon>
        <taxon>Suessiales</taxon>
        <taxon>Symbiodiniaceae</taxon>
        <taxon>Symbiodinium</taxon>
    </lineage>
</organism>
<evidence type="ECO:0000256" key="1">
    <source>
        <dbReference type="SAM" id="Phobius"/>
    </source>
</evidence>
<feature type="chain" id="PRO_5032451620" evidence="2">
    <location>
        <begin position="21"/>
        <end position="137"/>
    </location>
</feature>